<dbReference type="EMBL" id="LJCR01000016">
    <property type="protein sequence ID" value="KPV54791.1"/>
    <property type="molecule type" value="Genomic_DNA"/>
</dbReference>
<name>A0A0P9DAX5_9CHLR</name>
<evidence type="ECO:0000259" key="1">
    <source>
        <dbReference type="PROSITE" id="PS51549"/>
    </source>
</evidence>
<feature type="domain" description="DM13" evidence="1">
    <location>
        <begin position="46"/>
        <end position="135"/>
    </location>
</feature>
<protein>
    <recommendedName>
        <fullName evidence="1">DM13 domain-containing protein</fullName>
    </recommendedName>
</protein>
<keyword evidence="3" id="KW-1185">Reference proteome</keyword>
<organism evidence="2 3">
    <name type="scientific">Kouleothrix aurantiaca</name>
    <dbReference type="NCBI Taxonomy" id="186479"/>
    <lineage>
        <taxon>Bacteria</taxon>
        <taxon>Bacillati</taxon>
        <taxon>Chloroflexota</taxon>
        <taxon>Chloroflexia</taxon>
        <taxon>Chloroflexales</taxon>
        <taxon>Roseiflexineae</taxon>
        <taxon>Roseiflexaceae</taxon>
        <taxon>Kouleothrix</taxon>
    </lineage>
</organism>
<dbReference type="PROSITE" id="PS51549">
    <property type="entry name" value="DM13"/>
    <property type="match status" value="1"/>
</dbReference>
<dbReference type="Pfam" id="PF10517">
    <property type="entry name" value="DM13"/>
    <property type="match status" value="1"/>
</dbReference>
<dbReference type="AlphaFoldDB" id="A0A0P9DAX5"/>
<feature type="non-terminal residue" evidence="2">
    <location>
        <position position="135"/>
    </location>
</feature>
<reference evidence="2 3" key="1">
    <citation type="submission" date="2015-09" db="EMBL/GenBank/DDBJ databases">
        <title>Draft genome sequence of Kouleothrix aurantiaca JCM 19913.</title>
        <authorList>
            <person name="Hemp J."/>
        </authorList>
    </citation>
    <scope>NUCLEOTIDE SEQUENCE [LARGE SCALE GENOMIC DNA]</scope>
    <source>
        <strain evidence="2 3">COM-B</strain>
    </source>
</reference>
<comment type="caution">
    <text evidence="2">The sequence shown here is derived from an EMBL/GenBank/DDBJ whole genome shotgun (WGS) entry which is preliminary data.</text>
</comment>
<proteinExistence type="predicted"/>
<accession>A0A0P9DAX5</accession>
<evidence type="ECO:0000313" key="3">
    <source>
        <dbReference type="Proteomes" id="UP000050509"/>
    </source>
</evidence>
<evidence type="ECO:0000313" key="2">
    <source>
        <dbReference type="EMBL" id="KPV54791.1"/>
    </source>
</evidence>
<sequence>MSDAKPTAAMADAGAMAKPTAAMADAGAMAEPTAMAATEPVALVAGSLVPGSTPGDRASGSATIYRLTDASHVLRLEEFATTNGPDLFVVLSRNANPDADGIGDKGSYVQLEALKGNKGSQNYTLPADVDPSGYK</sequence>
<dbReference type="Proteomes" id="UP000050509">
    <property type="component" value="Unassembled WGS sequence"/>
</dbReference>
<dbReference type="InterPro" id="IPR019545">
    <property type="entry name" value="DM13_domain"/>
</dbReference>
<gene>
    <name evidence="2" type="ORF">SE17_01540</name>
</gene>